<dbReference type="SUPFAM" id="SSF53300">
    <property type="entry name" value="vWA-like"/>
    <property type="match status" value="1"/>
</dbReference>
<dbReference type="InterPro" id="IPR013783">
    <property type="entry name" value="Ig-like_fold"/>
</dbReference>
<dbReference type="GO" id="GO:0005737">
    <property type="term" value="C:cytoplasm"/>
    <property type="evidence" value="ECO:0007669"/>
    <property type="project" value="TreeGrafter"/>
</dbReference>
<feature type="domain" description="VWFA" evidence="5">
    <location>
        <begin position="161"/>
        <end position="304"/>
    </location>
</feature>
<dbReference type="Gene3D" id="2.60.40.10">
    <property type="entry name" value="Immunoglobulins"/>
    <property type="match status" value="1"/>
</dbReference>
<dbReference type="SUPFAM" id="SSF49265">
    <property type="entry name" value="Fibronectin type III"/>
    <property type="match status" value="1"/>
</dbReference>
<dbReference type="PANTHER" id="PTHR47763">
    <property type="entry name" value="ALPHA-PROTEIN KINASE VWKA"/>
    <property type="match status" value="1"/>
</dbReference>
<feature type="signal peptide" evidence="4">
    <location>
        <begin position="1"/>
        <end position="17"/>
    </location>
</feature>
<protein>
    <submittedName>
        <fullName evidence="7">VWA domain-containing protein</fullName>
    </submittedName>
</protein>
<accession>A0AA49GMQ3</accession>
<sequence>MKSHIAYLFSIFLMVLAACIEDEGPVILPAPDNLRASDDYALTIELDWDAVPEAESYKIFRRDYFASSDSLVEIGETETPFYTDLGVESNTSYEYSVSAYNGVLGISSDTVVGSTRYITTEEAFDVLAEFTNGESYESPSAYQLSEVIQSVIGDQAQASADLVFLIDNTGSMSDDIYYIQYHLNEIIDALPSGVRVGVAEYGDNNVDPYDWYQSTPLTADLEKVKDYINNIRTSSGGDEPESVYDGLYQTIDAMNWTSSVQKMIIVIGDAPPLEGYLSMHTLKEVIEKANEADIVANLYPILVY</sequence>
<name>A0AA49GMQ3_9BACT</name>
<dbReference type="CDD" id="cd00063">
    <property type="entry name" value="FN3"/>
    <property type="match status" value="1"/>
</dbReference>
<dbReference type="InterPro" id="IPR002035">
    <property type="entry name" value="VWF_A"/>
</dbReference>
<dbReference type="GO" id="GO:0005576">
    <property type="term" value="C:extracellular region"/>
    <property type="evidence" value="ECO:0007669"/>
    <property type="project" value="UniProtKB-SubCell"/>
</dbReference>
<dbReference type="PROSITE" id="PS50234">
    <property type="entry name" value="VWFA"/>
    <property type="match status" value="1"/>
</dbReference>
<dbReference type="InterPro" id="IPR052969">
    <property type="entry name" value="Thr-specific_kinase-like"/>
</dbReference>
<dbReference type="InterPro" id="IPR036116">
    <property type="entry name" value="FN3_sf"/>
</dbReference>
<proteinExistence type="predicted"/>
<dbReference type="CDD" id="cd00198">
    <property type="entry name" value="vWFA"/>
    <property type="match status" value="1"/>
</dbReference>
<dbReference type="Gene3D" id="3.40.50.410">
    <property type="entry name" value="von Willebrand factor, type A domain"/>
    <property type="match status" value="1"/>
</dbReference>
<evidence type="ECO:0000256" key="2">
    <source>
        <dbReference type="ARBA" id="ARBA00022525"/>
    </source>
</evidence>
<dbReference type="Pfam" id="PF25106">
    <property type="entry name" value="VWA_4"/>
    <property type="match status" value="1"/>
</dbReference>
<dbReference type="PROSITE" id="PS50853">
    <property type="entry name" value="FN3"/>
    <property type="match status" value="1"/>
</dbReference>
<dbReference type="AlphaFoldDB" id="A0AA49GMQ3"/>
<dbReference type="PROSITE" id="PS51257">
    <property type="entry name" value="PROKAR_LIPOPROTEIN"/>
    <property type="match status" value="1"/>
</dbReference>
<evidence type="ECO:0000256" key="3">
    <source>
        <dbReference type="ARBA" id="ARBA00022729"/>
    </source>
</evidence>
<dbReference type="SMART" id="SM00060">
    <property type="entry name" value="FN3"/>
    <property type="match status" value="1"/>
</dbReference>
<keyword evidence="2" id="KW-0964">Secreted</keyword>
<dbReference type="GO" id="GO:0004674">
    <property type="term" value="F:protein serine/threonine kinase activity"/>
    <property type="evidence" value="ECO:0007669"/>
    <property type="project" value="TreeGrafter"/>
</dbReference>
<feature type="chain" id="PRO_5041287452" evidence="4">
    <location>
        <begin position="18"/>
        <end position="304"/>
    </location>
</feature>
<reference evidence="7" key="1">
    <citation type="journal article" date="2023" name="Comput. Struct. Biotechnol. J.">
        <title>Discovery of a novel marine Bacteroidetes with a rich repertoire of carbohydrate-active enzymes.</title>
        <authorList>
            <person name="Chen B."/>
            <person name="Liu G."/>
            <person name="Chen Q."/>
            <person name="Wang H."/>
            <person name="Liu L."/>
            <person name="Tang K."/>
        </authorList>
    </citation>
    <scope>NUCLEOTIDE SEQUENCE</scope>
    <source>
        <strain evidence="7">TK19036</strain>
    </source>
</reference>
<evidence type="ECO:0000259" key="5">
    <source>
        <dbReference type="PROSITE" id="PS50234"/>
    </source>
</evidence>
<dbReference type="InterPro" id="IPR036465">
    <property type="entry name" value="vWFA_dom_sf"/>
</dbReference>
<comment type="subcellular location">
    <subcellularLocation>
        <location evidence="1">Secreted</location>
        <location evidence="1">Extracellular space</location>
    </subcellularLocation>
</comment>
<organism evidence="7">
    <name type="scientific">Roseihalotalea indica</name>
    <dbReference type="NCBI Taxonomy" id="2867963"/>
    <lineage>
        <taxon>Bacteria</taxon>
        <taxon>Pseudomonadati</taxon>
        <taxon>Bacteroidota</taxon>
        <taxon>Cytophagia</taxon>
        <taxon>Cytophagales</taxon>
        <taxon>Catalimonadaceae</taxon>
        <taxon>Roseihalotalea</taxon>
    </lineage>
</organism>
<dbReference type="InterPro" id="IPR003961">
    <property type="entry name" value="FN3_dom"/>
</dbReference>
<dbReference type="InterPro" id="IPR056861">
    <property type="entry name" value="HMCN1-like_VWA"/>
</dbReference>
<reference evidence="7" key="2">
    <citation type="journal article" date="2024" name="Antonie Van Leeuwenhoek">
        <title>Roseihalotalea indica gen. nov., sp. nov., a halophilic Bacteroidetes from mesopelagic Southwest Indian Ocean with higher carbohydrate metabolic potential.</title>
        <authorList>
            <person name="Chen B."/>
            <person name="Zhang M."/>
            <person name="Lin D."/>
            <person name="Ye J."/>
            <person name="Tang K."/>
        </authorList>
    </citation>
    <scope>NUCLEOTIDE SEQUENCE</scope>
    <source>
        <strain evidence="7">TK19036</strain>
    </source>
</reference>
<feature type="domain" description="Fibronectin type-III" evidence="6">
    <location>
        <begin position="30"/>
        <end position="123"/>
    </location>
</feature>
<keyword evidence="3 4" id="KW-0732">Signal</keyword>
<evidence type="ECO:0000313" key="7">
    <source>
        <dbReference type="EMBL" id="WKN35071.1"/>
    </source>
</evidence>
<gene>
    <name evidence="7" type="ORF">K4G66_22090</name>
</gene>
<evidence type="ECO:0000256" key="4">
    <source>
        <dbReference type="SAM" id="SignalP"/>
    </source>
</evidence>
<evidence type="ECO:0000256" key="1">
    <source>
        <dbReference type="ARBA" id="ARBA00004239"/>
    </source>
</evidence>
<dbReference type="EMBL" id="CP120682">
    <property type="protein sequence ID" value="WKN35071.1"/>
    <property type="molecule type" value="Genomic_DNA"/>
</dbReference>
<dbReference type="PANTHER" id="PTHR47763:SF1">
    <property type="entry name" value="DUF659 DOMAIN-CONTAINING PROTEIN"/>
    <property type="match status" value="1"/>
</dbReference>
<evidence type="ECO:0000259" key="6">
    <source>
        <dbReference type="PROSITE" id="PS50853"/>
    </source>
</evidence>